<dbReference type="AlphaFoldDB" id="A0A931BAN2"/>
<protein>
    <recommendedName>
        <fullName evidence="4">2-dehydropantoate 2-reductase</fullName>
        <ecNumber evidence="4">1.1.1.169</ecNumber>
    </recommendedName>
    <alternativeName>
        <fullName evidence="4">Ketopantoate reductase</fullName>
    </alternativeName>
</protein>
<comment type="caution">
    <text evidence="7">The sequence shown here is derived from an EMBL/GenBank/DDBJ whole genome shotgun (WGS) entry which is preliminary data.</text>
</comment>
<dbReference type="PANTHER" id="PTHR21708">
    <property type="entry name" value="PROBABLE 2-DEHYDROPANTOATE 2-REDUCTASE"/>
    <property type="match status" value="1"/>
</dbReference>
<dbReference type="RefSeq" id="WP_196195128.1">
    <property type="nucleotide sequence ID" value="NZ_JADPRT010000007.1"/>
</dbReference>
<comment type="function">
    <text evidence="4">Catalyzes the NADPH-dependent reduction of ketopantoate into pantoic acid.</text>
</comment>
<evidence type="ECO:0000313" key="8">
    <source>
        <dbReference type="Proteomes" id="UP000657385"/>
    </source>
</evidence>
<evidence type="ECO:0000256" key="2">
    <source>
        <dbReference type="ARBA" id="ARBA00022857"/>
    </source>
</evidence>
<dbReference type="GO" id="GO:0008677">
    <property type="term" value="F:2-dehydropantoate 2-reductase activity"/>
    <property type="evidence" value="ECO:0007669"/>
    <property type="project" value="UniProtKB-EC"/>
</dbReference>
<dbReference type="EC" id="1.1.1.169" evidence="4"/>
<evidence type="ECO:0000259" key="6">
    <source>
        <dbReference type="Pfam" id="PF08546"/>
    </source>
</evidence>
<feature type="domain" description="Ketopantoate reductase C-terminal" evidence="6">
    <location>
        <begin position="192"/>
        <end position="313"/>
    </location>
</feature>
<comment type="similarity">
    <text evidence="1 4">Belongs to the ketopantoate reductase family.</text>
</comment>
<dbReference type="SUPFAM" id="SSF51735">
    <property type="entry name" value="NAD(P)-binding Rossmann-fold domains"/>
    <property type="match status" value="1"/>
</dbReference>
<keyword evidence="8" id="KW-1185">Reference proteome</keyword>
<sequence>MRYIIVGAGAVGGAVGGRLAQSGREVALVARGAHLDALRNTGLRLVTPQGEERLRIPSYAHHEDMGPLGAEDVLVLAVKSQDSEGLLRQWSLAPVLGGGTAGEVLPIVCAQNGVANERTALRHFRTVVGMTVWLPATHLEPGTVVAHCAPLTGILTLGHFPENGAESADSALLRQIAADLEASYFAAPVVPDVMRWKHGKLLNNLANALEALLGRSALAQGAGAEDLLAQVRAEGVAVLDAAGIPYNSEKERSVVQGERMRVVDIPEVDRAGGSTWQSLTRGGSVEADYLNGEIALLGRMHGVPTPLNDLLRHEVTRLALEGLPPGSVSADELRAMLGGARTA</sequence>
<dbReference type="GO" id="GO:0015940">
    <property type="term" value="P:pantothenate biosynthetic process"/>
    <property type="evidence" value="ECO:0007669"/>
    <property type="project" value="UniProtKB-KW"/>
</dbReference>
<accession>A0A931BAN2</accession>
<dbReference type="PANTHER" id="PTHR21708:SF26">
    <property type="entry name" value="2-DEHYDROPANTOATE 2-REDUCTASE"/>
    <property type="match status" value="1"/>
</dbReference>
<dbReference type="InterPro" id="IPR008927">
    <property type="entry name" value="6-PGluconate_DH-like_C_sf"/>
</dbReference>
<proteinExistence type="inferred from homology"/>
<dbReference type="InterPro" id="IPR036291">
    <property type="entry name" value="NAD(P)-bd_dom_sf"/>
</dbReference>
<dbReference type="InterPro" id="IPR003710">
    <property type="entry name" value="ApbA"/>
</dbReference>
<dbReference type="InterPro" id="IPR013332">
    <property type="entry name" value="KPR_N"/>
</dbReference>
<comment type="pathway">
    <text evidence="4">Cofactor biosynthesis; (R)-pantothenate biosynthesis; (R)-pantoate from 3-methyl-2-oxobutanoate: step 2/2.</text>
</comment>
<evidence type="ECO:0000256" key="1">
    <source>
        <dbReference type="ARBA" id="ARBA00007870"/>
    </source>
</evidence>
<dbReference type="InterPro" id="IPR013752">
    <property type="entry name" value="KPA_reductase"/>
</dbReference>
<dbReference type="Gene3D" id="1.10.1040.10">
    <property type="entry name" value="N-(1-d-carboxylethyl)-l-norvaline Dehydrogenase, domain 2"/>
    <property type="match status" value="1"/>
</dbReference>
<evidence type="ECO:0000256" key="4">
    <source>
        <dbReference type="RuleBase" id="RU362068"/>
    </source>
</evidence>
<comment type="catalytic activity">
    <reaction evidence="4">
        <text>(R)-pantoate + NADP(+) = 2-dehydropantoate + NADPH + H(+)</text>
        <dbReference type="Rhea" id="RHEA:16233"/>
        <dbReference type="ChEBI" id="CHEBI:11561"/>
        <dbReference type="ChEBI" id="CHEBI:15378"/>
        <dbReference type="ChEBI" id="CHEBI:15980"/>
        <dbReference type="ChEBI" id="CHEBI:57783"/>
        <dbReference type="ChEBI" id="CHEBI:58349"/>
        <dbReference type="EC" id="1.1.1.169"/>
    </reaction>
</comment>
<evidence type="ECO:0000259" key="5">
    <source>
        <dbReference type="Pfam" id="PF02558"/>
    </source>
</evidence>
<evidence type="ECO:0000256" key="3">
    <source>
        <dbReference type="ARBA" id="ARBA00023002"/>
    </source>
</evidence>
<dbReference type="Pfam" id="PF02558">
    <property type="entry name" value="ApbA"/>
    <property type="match status" value="1"/>
</dbReference>
<gene>
    <name evidence="7" type="ORF">I2501_18135</name>
</gene>
<dbReference type="SUPFAM" id="SSF48179">
    <property type="entry name" value="6-phosphogluconate dehydrogenase C-terminal domain-like"/>
    <property type="match status" value="1"/>
</dbReference>
<keyword evidence="4" id="KW-0566">Pantothenate biosynthesis</keyword>
<dbReference type="EMBL" id="JADPRT010000007">
    <property type="protein sequence ID" value="MBF9069945.1"/>
    <property type="molecule type" value="Genomic_DNA"/>
</dbReference>
<keyword evidence="2 4" id="KW-0521">NADP</keyword>
<evidence type="ECO:0000313" key="7">
    <source>
        <dbReference type="EMBL" id="MBF9069945.1"/>
    </source>
</evidence>
<keyword evidence="3 4" id="KW-0560">Oxidoreductase</keyword>
<dbReference type="Gene3D" id="3.40.50.720">
    <property type="entry name" value="NAD(P)-binding Rossmann-like Domain"/>
    <property type="match status" value="1"/>
</dbReference>
<dbReference type="NCBIfam" id="TIGR00745">
    <property type="entry name" value="apbA_panE"/>
    <property type="match status" value="1"/>
</dbReference>
<organism evidence="7 8">
    <name type="scientific">Streptacidiphilus fuscans</name>
    <dbReference type="NCBI Taxonomy" id="2789292"/>
    <lineage>
        <taxon>Bacteria</taxon>
        <taxon>Bacillati</taxon>
        <taxon>Actinomycetota</taxon>
        <taxon>Actinomycetes</taxon>
        <taxon>Kitasatosporales</taxon>
        <taxon>Streptomycetaceae</taxon>
        <taxon>Streptacidiphilus</taxon>
    </lineage>
</organism>
<dbReference type="Proteomes" id="UP000657385">
    <property type="component" value="Unassembled WGS sequence"/>
</dbReference>
<dbReference type="InterPro" id="IPR013328">
    <property type="entry name" value="6PGD_dom2"/>
</dbReference>
<dbReference type="Pfam" id="PF08546">
    <property type="entry name" value="ApbA_C"/>
    <property type="match status" value="1"/>
</dbReference>
<dbReference type="InterPro" id="IPR051402">
    <property type="entry name" value="KPR-Related"/>
</dbReference>
<name>A0A931BAN2_9ACTN</name>
<feature type="domain" description="Ketopantoate reductase N-terminal" evidence="5">
    <location>
        <begin position="4"/>
        <end position="160"/>
    </location>
</feature>
<reference evidence="7" key="1">
    <citation type="submission" date="2020-11" db="EMBL/GenBank/DDBJ databases">
        <title>Isolation and identification of active actinomycetes.</title>
        <authorList>
            <person name="Yu B."/>
        </authorList>
    </citation>
    <scope>NUCLEOTIDE SEQUENCE</scope>
    <source>
        <strain evidence="7">NEAU-YB345</strain>
    </source>
</reference>
<dbReference type="GO" id="GO:0005737">
    <property type="term" value="C:cytoplasm"/>
    <property type="evidence" value="ECO:0007669"/>
    <property type="project" value="TreeGrafter"/>
</dbReference>